<organism evidence="1 2">
    <name type="scientific">Lipomyces orientalis</name>
    <dbReference type="NCBI Taxonomy" id="1233043"/>
    <lineage>
        <taxon>Eukaryota</taxon>
        <taxon>Fungi</taxon>
        <taxon>Dikarya</taxon>
        <taxon>Ascomycota</taxon>
        <taxon>Saccharomycotina</taxon>
        <taxon>Lipomycetes</taxon>
        <taxon>Lipomycetales</taxon>
        <taxon>Lipomycetaceae</taxon>
        <taxon>Lipomyces</taxon>
    </lineage>
</organism>
<accession>A0ACC3TC21</accession>
<keyword evidence="2" id="KW-1185">Reference proteome</keyword>
<reference evidence="2" key="1">
    <citation type="journal article" date="2024" name="Front. Bioeng. Biotechnol.">
        <title>Genome-scale model development and genomic sequencing of the oleaginous clade Lipomyces.</title>
        <authorList>
            <person name="Czajka J.J."/>
            <person name="Han Y."/>
            <person name="Kim J."/>
            <person name="Mondo S.J."/>
            <person name="Hofstad B.A."/>
            <person name="Robles A."/>
            <person name="Haridas S."/>
            <person name="Riley R."/>
            <person name="LaButti K."/>
            <person name="Pangilinan J."/>
            <person name="Andreopoulos W."/>
            <person name="Lipzen A."/>
            <person name="Yan J."/>
            <person name="Wang M."/>
            <person name="Ng V."/>
            <person name="Grigoriev I.V."/>
            <person name="Spatafora J.W."/>
            <person name="Magnuson J.K."/>
            <person name="Baker S.E."/>
            <person name="Pomraning K.R."/>
        </authorList>
    </citation>
    <scope>NUCLEOTIDE SEQUENCE [LARGE SCALE GENOMIC DNA]</scope>
    <source>
        <strain evidence="2">CBS 10300</strain>
    </source>
</reference>
<dbReference type="EMBL" id="MU970373">
    <property type="protein sequence ID" value="KAK9318709.1"/>
    <property type="molecule type" value="Genomic_DNA"/>
</dbReference>
<comment type="caution">
    <text evidence="1">The sequence shown here is derived from an EMBL/GenBank/DDBJ whole genome shotgun (WGS) entry which is preliminary data.</text>
</comment>
<evidence type="ECO:0000313" key="2">
    <source>
        <dbReference type="Proteomes" id="UP001489719"/>
    </source>
</evidence>
<proteinExistence type="predicted"/>
<protein>
    <submittedName>
        <fullName evidence="1">Uncharacterized protein</fullName>
    </submittedName>
</protein>
<evidence type="ECO:0000313" key="1">
    <source>
        <dbReference type="EMBL" id="KAK9318709.1"/>
    </source>
</evidence>
<sequence length="106" mass="11896">MSAEGLTSDSAAPYRRRSTGQNSLNEAAHRASESEADHLLHIVGIQTITRKRAMRATDTETPWENPTSSLRELVQASQKDDPFTQRVICELRDSSNQTSRTRNKEP</sequence>
<gene>
    <name evidence="1" type="ORF">V1517DRAFT_334855</name>
</gene>
<name>A0ACC3TC21_9ASCO</name>
<dbReference type="Proteomes" id="UP001489719">
    <property type="component" value="Unassembled WGS sequence"/>
</dbReference>